<dbReference type="PROSITE" id="PS51257">
    <property type="entry name" value="PROKAR_LIPOPROTEIN"/>
    <property type="match status" value="1"/>
</dbReference>
<proteinExistence type="predicted"/>
<name>A0AAU9V1C8_EUPED</name>
<gene>
    <name evidence="1" type="ORF">EEDITHA_LOCUS19470</name>
</gene>
<accession>A0AAU9V1C8</accession>
<dbReference type="Proteomes" id="UP001153954">
    <property type="component" value="Unassembled WGS sequence"/>
</dbReference>
<comment type="caution">
    <text evidence="1">The sequence shown here is derived from an EMBL/GenBank/DDBJ whole genome shotgun (WGS) entry which is preliminary data.</text>
</comment>
<dbReference type="AlphaFoldDB" id="A0AAU9V1C8"/>
<protein>
    <submittedName>
        <fullName evidence="1">Uncharacterized protein</fullName>
    </submittedName>
</protein>
<evidence type="ECO:0000313" key="1">
    <source>
        <dbReference type="EMBL" id="CAH2105173.1"/>
    </source>
</evidence>
<sequence length="192" mass="19166">MFKRLHTDIIQKLLQIVAAAIFACAAAAPSAGLLATTYSNGFLNYGAPLAFAATAPVAVARSLPVAAPTIPPGDIQGAAIDAHVEAVDHTRAAIDNAGQINDQVAEIHGKALNAAEDNAWQAVSAAQTAAAQVDGAAASIAPAAAEQLARGAVIASPVTTYAASAYAAPLYAAHGYAPAAISYAAPAFAHAW</sequence>
<organism evidence="1 2">
    <name type="scientific">Euphydryas editha</name>
    <name type="common">Edith's checkerspot</name>
    <dbReference type="NCBI Taxonomy" id="104508"/>
    <lineage>
        <taxon>Eukaryota</taxon>
        <taxon>Metazoa</taxon>
        <taxon>Ecdysozoa</taxon>
        <taxon>Arthropoda</taxon>
        <taxon>Hexapoda</taxon>
        <taxon>Insecta</taxon>
        <taxon>Pterygota</taxon>
        <taxon>Neoptera</taxon>
        <taxon>Endopterygota</taxon>
        <taxon>Lepidoptera</taxon>
        <taxon>Glossata</taxon>
        <taxon>Ditrysia</taxon>
        <taxon>Papilionoidea</taxon>
        <taxon>Nymphalidae</taxon>
        <taxon>Nymphalinae</taxon>
        <taxon>Euphydryas</taxon>
    </lineage>
</organism>
<dbReference type="EMBL" id="CAKOGL010000028">
    <property type="protein sequence ID" value="CAH2105173.1"/>
    <property type="molecule type" value="Genomic_DNA"/>
</dbReference>
<evidence type="ECO:0000313" key="2">
    <source>
        <dbReference type="Proteomes" id="UP001153954"/>
    </source>
</evidence>
<keyword evidence="2" id="KW-1185">Reference proteome</keyword>
<reference evidence="1" key="1">
    <citation type="submission" date="2022-03" db="EMBL/GenBank/DDBJ databases">
        <authorList>
            <person name="Tunstrom K."/>
        </authorList>
    </citation>
    <scope>NUCLEOTIDE SEQUENCE</scope>
</reference>